<evidence type="ECO:0000256" key="6">
    <source>
        <dbReference type="ARBA" id="ARBA00023204"/>
    </source>
</evidence>
<comment type="similarity">
    <text evidence="7">Belongs to the RecR family.</text>
</comment>
<evidence type="ECO:0000256" key="5">
    <source>
        <dbReference type="ARBA" id="ARBA00023172"/>
    </source>
</evidence>
<keyword evidence="6 7" id="KW-0234">DNA repair</keyword>
<dbReference type="Gene3D" id="6.10.250.240">
    <property type="match status" value="1"/>
</dbReference>
<dbReference type="PANTHER" id="PTHR30446">
    <property type="entry name" value="RECOMBINATION PROTEIN RECR"/>
    <property type="match status" value="1"/>
</dbReference>
<evidence type="ECO:0000256" key="2">
    <source>
        <dbReference type="ARBA" id="ARBA00022763"/>
    </source>
</evidence>
<dbReference type="PROSITE" id="PS50880">
    <property type="entry name" value="TOPRIM"/>
    <property type="match status" value="1"/>
</dbReference>
<dbReference type="InterPro" id="IPR023627">
    <property type="entry name" value="Rcmb_RecR"/>
</dbReference>
<dbReference type="GO" id="GO:0003677">
    <property type="term" value="F:DNA binding"/>
    <property type="evidence" value="ECO:0007669"/>
    <property type="project" value="UniProtKB-UniRule"/>
</dbReference>
<evidence type="ECO:0000256" key="3">
    <source>
        <dbReference type="ARBA" id="ARBA00022771"/>
    </source>
</evidence>
<dbReference type="GO" id="GO:0008270">
    <property type="term" value="F:zinc ion binding"/>
    <property type="evidence" value="ECO:0007669"/>
    <property type="project" value="UniProtKB-KW"/>
</dbReference>
<dbReference type="GO" id="GO:0006310">
    <property type="term" value="P:DNA recombination"/>
    <property type="evidence" value="ECO:0007669"/>
    <property type="project" value="UniProtKB-UniRule"/>
</dbReference>
<evidence type="ECO:0000256" key="7">
    <source>
        <dbReference type="HAMAP-Rule" id="MF_00017"/>
    </source>
</evidence>
<keyword evidence="3 7" id="KW-0863">Zinc-finger</keyword>
<protein>
    <recommendedName>
        <fullName evidence="7">Recombination protein RecR</fullName>
    </recommendedName>
</protein>
<dbReference type="AlphaFoldDB" id="H5SHZ2"/>
<comment type="caution">
    <text evidence="7">Lacks conserved residue(s) required for the propagation of feature annotation.</text>
</comment>
<dbReference type="SUPFAM" id="SSF111304">
    <property type="entry name" value="Recombination protein RecR"/>
    <property type="match status" value="1"/>
</dbReference>
<dbReference type="InterPro" id="IPR034137">
    <property type="entry name" value="TOPRIM_RecR"/>
</dbReference>
<name>H5SHZ2_9BACT</name>
<dbReference type="Gene3D" id="3.40.1360.10">
    <property type="match status" value="1"/>
</dbReference>
<dbReference type="Pfam" id="PF21175">
    <property type="entry name" value="RecR_C"/>
    <property type="match status" value="1"/>
</dbReference>
<evidence type="ECO:0000256" key="4">
    <source>
        <dbReference type="ARBA" id="ARBA00022833"/>
    </source>
</evidence>
<keyword evidence="2 7" id="KW-0227">DNA damage</keyword>
<reference evidence="9" key="1">
    <citation type="journal article" date="2005" name="Environ. Microbiol.">
        <title>Genetic and functional properties of uncultivated thermophilic crenarchaeotes from a subsurface gold mine as revealed by analysis of genome fragments.</title>
        <authorList>
            <person name="Nunoura T."/>
            <person name="Hirayama H."/>
            <person name="Takami H."/>
            <person name="Oida H."/>
            <person name="Nishi S."/>
            <person name="Shimamura S."/>
            <person name="Suzuki Y."/>
            <person name="Inagaki F."/>
            <person name="Takai K."/>
            <person name="Nealson K.H."/>
            <person name="Horikoshi K."/>
        </authorList>
    </citation>
    <scope>NUCLEOTIDE SEQUENCE</scope>
</reference>
<gene>
    <name evidence="7" type="primary">recR</name>
    <name evidence="9" type="ORF">HGMM_F31E01C14</name>
</gene>
<dbReference type="Gene3D" id="3.30.60.80">
    <property type="match status" value="1"/>
</dbReference>
<dbReference type="EMBL" id="AP011729">
    <property type="protein sequence ID" value="BAL55778.1"/>
    <property type="molecule type" value="Genomic_DNA"/>
</dbReference>
<evidence type="ECO:0000313" key="9">
    <source>
        <dbReference type="EMBL" id="BAL55778.1"/>
    </source>
</evidence>
<dbReference type="Pfam" id="PF21176">
    <property type="entry name" value="RecR_HhH"/>
    <property type="match status" value="1"/>
</dbReference>
<dbReference type="NCBIfam" id="TIGR00615">
    <property type="entry name" value="recR"/>
    <property type="match status" value="1"/>
</dbReference>
<evidence type="ECO:0000259" key="8">
    <source>
        <dbReference type="PROSITE" id="PS50880"/>
    </source>
</evidence>
<proteinExistence type="inferred from homology"/>
<dbReference type="GO" id="GO:0006281">
    <property type="term" value="P:DNA repair"/>
    <property type="evidence" value="ECO:0007669"/>
    <property type="project" value="UniProtKB-UniRule"/>
</dbReference>
<organism evidence="9">
    <name type="scientific">uncultured Acetothermia bacterium</name>
    <dbReference type="NCBI Taxonomy" id="236499"/>
    <lineage>
        <taxon>Bacteria</taxon>
        <taxon>Candidatus Bipolaricaulota</taxon>
        <taxon>environmental samples</taxon>
    </lineage>
</organism>
<dbReference type="InterPro" id="IPR006171">
    <property type="entry name" value="TOPRIM_dom"/>
</dbReference>
<dbReference type="Gene3D" id="1.10.8.420">
    <property type="entry name" value="RecR Domain 1"/>
    <property type="match status" value="1"/>
</dbReference>
<dbReference type="PANTHER" id="PTHR30446:SF0">
    <property type="entry name" value="RECOMBINATION PROTEIN RECR"/>
    <property type="match status" value="1"/>
</dbReference>
<feature type="domain" description="Toprim" evidence="8">
    <location>
        <begin position="83"/>
        <end position="178"/>
    </location>
</feature>
<comment type="function">
    <text evidence="7">May play a role in DNA repair. It seems to be involved in an RecBC-independent recombinational process of DNA repair. It may act with RecF and RecO.</text>
</comment>
<evidence type="ECO:0000256" key="1">
    <source>
        <dbReference type="ARBA" id="ARBA00022723"/>
    </source>
</evidence>
<reference evidence="9" key="2">
    <citation type="journal article" date="2012" name="PLoS ONE">
        <title>A Deeply Branching Thermophilic Bacterium with an Ancient Acetyl-CoA Pathway Dominates a Subsurface Ecosystem.</title>
        <authorList>
            <person name="Takami H."/>
            <person name="Noguchi H."/>
            <person name="Takaki Y."/>
            <person name="Uchiyama I."/>
            <person name="Toyoda A."/>
            <person name="Nishi S."/>
            <person name="Chee G.-J."/>
            <person name="Arai W."/>
            <person name="Nunoura T."/>
            <person name="Itoh T."/>
            <person name="Hattori M."/>
            <person name="Takai K."/>
        </authorList>
    </citation>
    <scope>NUCLEOTIDE SEQUENCE</scope>
</reference>
<dbReference type="HAMAP" id="MF_00017">
    <property type="entry name" value="RecR"/>
    <property type="match status" value="1"/>
</dbReference>
<keyword evidence="4 7" id="KW-0862">Zinc</keyword>
<dbReference type="InterPro" id="IPR000093">
    <property type="entry name" value="DNA_Rcmb_RecR"/>
</dbReference>
<accession>H5SHZ2</accession>
<dbReference type="CDD" id="cd01025">
    <property type="entry name" value="TOPRIM_recR"/>
    <property type="match status" value="1"/>
</dbReference>
<dbReference type="SMART" id="SM00493">
    <property type="entry name" value="TOPRIM"/>
    <property type="match status" value="1"/>
</dbReference>
<dbReference type="Pfam" id="PF13662">
    <property type="entry name" value="Toprim_4"/>
    <property type="match status" value="1"/>
</dbReference>
<keyword evidence="1 7" id="KW-0479">Metal-binding</keyword>
<keyword evidence="5 7" id="KW-0233">DNA recombination</keyword>
<sequence length="201" mass="22775">MDKYPEPLEHLIKEFQKLPSIGRKTAERLAFYLLSQPPEELEMLSQAVAHVKEKIRTCQECFNFTEIEHELCEICRDPKRDTSVICVVSHPQELLKLEKTREYHGLYHVLGGLLSPVNGIGPEQLHIEELFMRLSKGNVQEVILALDPKVEGEATAMYLARKIKPLGIKITQIAHGVPVGRDLEFADEVTLSRALAGRVQL</sequence>